<feature type="compositionally biased region" description="Polar residues" evidence="1">
    <location>
        <begin position="189"/>
        <end position="198"/>
    </location>
</feature>
<keyword evidence="3" id="KW-1185">Reference proteome</keyword>
<feature type="compositionally biased region" description="Acidic residues" evidence="1">
    <location>
        <begin position="59"/>
        <end position="85"/>
    </location>
</feature>
<protein>
    <submittedName>
        <fullName evidence="2">Uncharacterized protein</fullName>
    </submittedName>
</protein>
<dbReference type="EMBL" id="BRZM01000041">
    <property type="protein sequence ID" value="GLD60510.1"/>
    <property type="molecule type" value="Genomic_DNA"/>
</dbReference>
<evidence type="ECO:0000313" key="2">
    <source>
        <dbReference type="EMBL" id="GLD60510.1"/>
    </source>
</evidence>
<organism evidence="2 3">
    <name type="scientific">Lates japonicus</name>
    <name type="common">Japanese lates</name>
    <dbReference type="NCBI Taxonomy" id="270547"/>
    <lineage>
        <taxon>Eukaryota</taxon>
        <taxon>Metazoa</taxon>
        <taxon>Chordata</taxon>
        <taxon>Craniata</taxon>
        <taxon>Vertebrata</taxon>
        <taxon>Euteleostomi</taxon>
        <taxon>Actinopterygii</taxon>
        <taxon>Neopterygii</taxon>
        <taxon>Teleostei</taxon>
        <taxon>Neoteleostei</taxon>
        <taxon>Acanthomorphata</taxon>
        <taxon>Carangaria</taxon>
        <taxon>Carangaria incertae sedis</taxon>
        <taxon>Centropomidae</taxon>
        <taxon>Lates</taxon>
    </lineage>
</organism>
<dbReference type="AlphaFoldDB" id="A0AAD3RA49"/>
<feature type="region of interest" description="Disordered" evidence="1">
    <location>
        <begin position="48"/>
        <end position="218"/>
    </location>
</feature>
<sequence>MAFRLPVGYVPWRARIQWEGEDAGGVNYIIERPAIDGQPEVIRILDDDIEDHRPAPFFGEEDGDVSDEEEEEFSSDEEEWSDESLDSGYSTMTDNEDDSEDNEDDDDRSCSPLPLPPTNFWQEWRQQCRPFPAAAPLAAPTGPTCVLDAAPSTSGLSTSTKRTREESDMEQVGMKRPRRDDEDNPEEPTPSTSGLSSSAHRDPAPSFPGLGRFTPFGVPGIQLLHLPRRDDDSDSD</sequence>
<reference evidence="2" key="1">
    <citation type="submission" date="2022-08" db="EMBL/GenBank/DDBJ databases">
        <title>Genome sequencing of akame (Lates japonicus).</title>
        <authorList>
            <person name="Hashiguchi Y."/>
            <person name="Takahashi H."/>
        </authorList>
    </citation>
    <scope>NUCLEOTIDE SEQUENCE</scope>
    <source>
        <strain evidence="2">Kochi</strain>
    </source>
</reference>
<feature type="compositionally biased region" description="Polar residues" evidence="1">
    <location>
        <begin position="151"/>
        <end position="160"/>
    </location>
</feature>
<dbReference type="Proteomes" id="UP001279410">
    <property type="component" value="Unassembled WGS sequence"/>
</dbReference>
<comment type="caution">
    <text evidence="2">The sequence shown here is derived from an EMBL/GenBank/DDBJ whole genome shotgun (WGS) entry which is preliminary data.</text>
</comment>
<proteinExistence type="predicted"/>
<gene>
    <name evidence="2" type="ORF">AKAME5_001240000</name>
</gene>
<name>A0AAD3RA49_LATJO</name>
<evidence type="ECO:0000256" key="1">
    <source>
        <dbReference type="SAM" id="MobiDB-lite"/>
    </source>
</evidence>
<feature type="compositionally biased region" description="Low complexity" evidence="1">
    <location>
        <begin position="130"/>
        <end position="143"/>
    </location>
</feature>
<feature type="compositionally biased region" description="Acidic residues" evidence="1">
    <location>
        <begin position="94"/>
        <end position="107"/>
    </location>
</feature>
<evidence type="ECO:0000313" key="3">
    <source>
        <dbReference type="Proteomes" id="UP001279410"/>
    </source>
</evidence>
<accession>A0AAD3RA49</accession>